<dbReference type="OrthoDB" id="9803739at2"/>
<dbReference type="InterPro" id="IPR001920">
    <property type="entry name" value="Asp/Glu_race"/>
</dbReference>
<dbReference type="AlphaFoldDB" id="A0A1H3XJA2"/>
<accession>A0A1H3XJA2</accession>
<protein>
    <submittedName>
        <fullName evidence="3">Aspartate racemase</fullName>
    </submittedName>
</protein>
<dbReference type="STRING" id="89524.SAMN05444370_102448"/>
<dbReference type="InterPro" id="IPR004380">
    <property type="entry name" value="Asp_race"/>
</dbReference>
<dbReference type="PANTHER" id="PTHR21198">
    <property type="entry name" value="GLUTAMATE RACEMASE"/>
    <property type="match status" value="1"/>
</dbReference>
<evidence type="ECO:0000256" key="2">
    <source>
        <dbReference type="ARBA" id="ARBA00023235"/>
    </source>
</evidence>
<dbReference type="GO" id="GO:0047661">
    <property type="term" value="F:amino-acid racemase activity"/>
    <property type="evidence" value="ECO:0007669"/>
    <property type="project" value="InterPro"/>
</dbReference>
<evidence type="ECO:0000313" key="3">
    <source>
        <dbReference type="EMBL" id="SDZ99416.1"/>
    </source>
</evidence>
<dbReference type="PANTHER" id="PTHR21198:SF7">
    <property type="entry name" value="ASPARTATE-GLUTAMATE RACEMASE FAMILY"/>
    <property type="match status" value="1"/>
</dbReference>
<keyword evidence="2" id="KW-0413">Isomerase</keyword>
<evidence type="ECO:0000313" key="4">
    <source>
        <dbReference type="Proteomes" id="UP000198703"/>
    </source>
</evidence>
<dbReference type="Pfam" id="PF01177">
    <property type="entry name" value="Asp_Glu_race"/>
    <property type="match status" value="1"/>
</dbReference>
<organism evidence="3 4">
    <name type="scientific">Rubrimonas cliftonensis</name>
    <dbReference type="NCBI Taxonomy" id="89524"/>
    <lineage>
        <taxon>Bacteria</taxon>
        <taxon>Pseudomonadati</taxon>
        <taxon>Pseudomonadota</taxon>
        <taxon>Alphaproteobacteria</taxon>
        <taxon>Rhodobacterales</taxon>
        <taxon>Paracoccaceae</taxon>
        <taxon>Rubrimonas</taxon>
    </lineage>
</organism>
<dbReference type="NCBIfam" id="TIGR00035">
    <property type="entry name" value="asp_race"/>
    <property type="match status" value="1"/>
</dbReference>
<dbReference type="Proteomes" id="UP000198703">
    <property type="component" value="Unassembled WGS sequence"/>
</dbReference>
<keyword evidence="4" id="KW-1185">Reference proteome</keyword>
<dbReference type="EMBL" id="FNQM01000002">
    <property type="protein sequence ID" value="SDZ99416.1"/>
    <property type="molecule type" value="Genomic_DNA"/>
</dbReference>
<gene>
    <name evidence="3" type="ORF">SAMN05444370_102448</name>
</gene>
<name>A0A1H3XJA2_9RHOB</name>
<evidence type="ECO:0000256" key="1">
    <source>
        <dbReference type="ARBA" id="ARBA00007847"/>
    </source>
</evidence>
<dbReference type="SUPFAM" id="SSF53681">
    <property type="entry name" value="Aspartate/glutamate racemase"/>
    <property type="match status" value="2"/>
</dbReference>
<sequence length="241" mass="24144">MSAAPRRVGVLGGMGPEATVLLMSRLIRATPARDDADHVPLIVDQNPQVPSRIARLIEGVGEDPAPVLADMARRLEAAGAEALAMPCNTAHHYAPAIRAAASVPFIDMVALSVARALATAGAGGRVGVLASPAVRRIGLFDGPLAAAGLTPVYVADEAATLAAIRAIKADGPTPAARAALGAASAALLAAGAEAQMIACTEFSLIPDAVDPGARAFDTLDALVDGIVAFATGREAPARLAG</sequence>
<proteinExistence type="inferred from homology"/>
<dbReference type="Gene3D" id="3.40.50.1860">
    <property type="match status" value="2"/>
</dbReference>
<dbReference type="InterPro" id="IPR015942">
    <property type="entry name" value="Asp/Glu/hydantoin_racemase"/>
</dbReference>
<dbReference type="RefSeq" id="WP_093249559.1">
    <property type="nucleotide sequence ID" value="NZ_FNQM01000002.1"/>
</dbReference>
<comment type="similarity">
    <text evidence="1">Belongs to the aspartate/glutamate racemases family.</text>
</comment>
<reference evidence="3 4" key="1">
    <citation type="submission" date="2016-10" db="EMBL/GenBank/DDBJ databases">
        <authorList>
            <person name="de Groot N.N."/>
        </authorList>
    </citation>
    <scope>NUCLEOTIDE SEQUENCE [LARGE SCALE GENOMIC DNA]</scope>
    <source>
        <strain evidence="3 4">DSM 15345</strain>
    </source>
</reference>